<keyword evidence="5" id="KW-1133">Transmembrane helix</keyword>
<accession>A0A1G9TQC6</accession>
<dbReference type="GO" id="GO:0006935">
    <property type="term" value="P:chemotaxis"/>
    <property type="evidence" value="ECO:0007669"/>
    <property type="project" value="InterPro"/>
</dbReference>
<dbReference type="PANTHER" id="PTHR43531">
    <property type="entry name" value="PROTEIN ICFG"/>
    <property type="match status" value="1"/>
</dbReference>
<sequence>MKLRSRMVLGMALVCLIFAVALAVAISGMRHAADRFTSFVEQEQAFLGASSDLYAQGLQMGQALRNIILAPDNPQGHKNLGAARAAFGQQLARARALAHAEAATSTVLHKVEQLQQRQAGLQQRIVDLARQDRDAAITLLNSEETPLWREIRAELLQLIQDKGAAVEAAKAALAQRTATLFTLSLVLAAAAVAAGVAVSYWLTRSVVHQLGGEPDAAAAVAGAIAAGDLTQAITLHGRATDGSLMAAMQRMQHSLGQLVLRVRQGTDAITTASGEIAAGNTDLSARTEEQASALQQTAASMEQLTATVQQNLHSVTQARDLATQAVQVAQQGGQVVGQVVDTMGAIHTSARRIVDIIGVIDSIAFQTNILALNAAVEAARAGEQGRGFAVVAGEVRQLAQRSAGAAREIKDLIGASVQEVEAGNQLVARAGSTMSEVVSSVARLQGLMGEITLAGQEQGAGIAQVNQAIAQMDQVTQQNAALVEQAAAAADALQAQAQGLLVLVRTFQVHEGRAAAMAQTALPAP</sequence>
<dbReference type="STRING" id="1527607.SAMN05428957_106261"/>
<evidence type="ECO:0000256" key="5">
    <source>
        <dbReference type="SAM" id="Phobius"/>
    </source>
</evidence>
<dbReference type="InterPro" id="IPR004090">
    <property type="entry name" value="Chemotax_Me-accpt_rcpt"/>
</dbReference>
<dbReference type="SMART" id="SM00283">
    <property type="entry name" value="MA"/>
    <property type="match status" value="1"/>
</dbReference>
<dbReference type="InterPro" id="IPR004091">
    <property type="entry name" value="Chemotax_Me-accpt_rcpt_Me-site"/>
</dbReference>
<comment type="subcellular location">
    <subcellularLocation>
        <location evidence="1">Membrane</location>
    </subcellularLocation>
</comment>
<dbReference type="AlphaFoldDB" id="A0A1G9TQC6"/>
<dbReference type="Proteomes" id="UP000198552">
    <property type="component" value="Unassembled WGS sequence"/>
</dbReference>
<feature type="domain" description="Methyl-accepting transducer" evidence="6">
    <location>
        <begin position="265"/>
        <end position="494"/>
    </location>
</feature>
<evidence type="ECO:0000256" key="4">
    <source>
        <dbReference type="PROSITE-ProRule" id="PRU00284"/>
    </source>
</evidence>
<dbReference type="OrthoDB" id="9177860at2"/>
<dbReference type="InterPro" id="IPR004089">
    <property type="entry name" value="MCPsignal_dom"/>
</dbReference>
<feature type="domain" description="HAMP" evidence="7">
    <location>
        <begin position="215"/>
        <end position="260"/>
    </location>
</feature>
<dbReference type="GO" id="GO:0004888">
    <property type="term" value="F:transmembrane signaling receptor activity"/>
    <property type="evidence" value="ECO:0007669"/>
    <property type="project" value="InterPro"/>
</dbReference>
<gene>
    <name evidence="8" type="ORF">SAMN05428957_106261</name>
</gene>
<evidence type="ECO:0000259" key="6">
    <source>
        <dbReference type="PROSITE" id="PS50111"/>
    </source>
</evidence>
<dbReference type="FunFam" id="1.10.287.950:FF:000001">
    <property type="entry name" value="Methyl-accepting chemotaxis sensory transducer"/>
    <property type="match status" value="1"/>
</dbReference>
<dbReference type="EMBL" id="FNHP01000006">
    <property type="protein sequence ID" value="SDM49748.1"/>
    <property type="molecule type" value="Genomic_DNA"/>
</dbReference>
<organism evidence="8 9">
    <name type="scientific">Oryzisolibacter propanilivorax</name>
    <dbReference type="NCBI Taxonomy" id="1527607"/>
    <lineage>
        <taxon>Bacteria</taxon>
        <taxon>Pseudomonadati</taxon>
        <taxon>Pseudomonadota</taxon>
        <taxon>Betaproteobacteria</taxon>
        <taxon>Burkholderiales</taxon>
        <taxon>Comamonadaceae</taxon>
        <taxon>Oryzisolibacter</taxon>
    </lineage>
</organism>
<protein>
    <submittedName>
        <fullName evidence="8">Methyl-accepting chemotaxis protein</fullName>
    </submittedName>
</protein>
<dbReference type="CDD" id="cd11386">
    <property type="entry name" value="MCP_signal"/>
    <property type="match status" value="1"/>
</dbReference>
<dbReference type="PROSITE" id="PS50111">
    <property type="entry name" value="CHEMOTAXIS_TRANSDUC_2"/>
    <property type="match status" value="1"/>
</dbReference>
<dbReference type="Pfam" id="PF00015">
    <property type="entry name" value="MCPsignal"/>
    <property type="match status" value="1"/>
</dbReference>
<name>A0A1G9TQC6_9BURK</name>
<keyword evidence="9" id="KW-1185">Reference proteome</keyword>
<dbReference type="PRINTS" id="PR00260">
    <property type="entry name" value="CHEMTRNSDUCR"/>
</dbReference>
<evidence type="ECO:0000313" key="8">
    <source>
        <dbReference type="EMBL" id="SDM49748.1"/>
    </source>
</evidence>
<feature type="transmembrane region" description="Helical" evidence="5">
    <location>
        <begin position="180"/>
        <end position="202"/>
    </location>
</feature>
<dbReference type="PROSITE" id="PS00538">
    <property type="entry name" value="CHEMOTAXIS_TRANSDUC_1"/>
    <property type="match status" value="1"/>
</dbReference>
<keyword evidence="4" id="KW-0807">Transducer</keyword>
<evidence type="ECO:0000256" key="3">
    <source>
        <dbReference type="ARBA" id="ARBA00029447"/>
    </source>
</evidence>
<dbReference type="RefSeq" id="WP_091570511.1">
    <property type="nucleotide sequence ID" value="NZ_FNHP01000006.1"/>
</dbReference>
<evidence type="ECO:0000259" key="7">
    <source>
        <dbReference type="PROSITE" id="PS50885"/>
    </source>
</evidence>
<dbReference type="GO" id="GO:0007165">
    <property type="term" value="P:signal transduction"/>
    <property type="evidence" value="ECO:0007669"/>
    <property type="project" value="UniProtKB-KW"/>
</dbReference>
<evidence type="ECO:0000256" key="1">
    <source>
        <dbReference type="ARBA" id="ARBA00004370"/>
    </source>
</evidence>
<dbReference type="SUPFAM" id="SSF58104">
    <property type="entry name" value="Methyl-accepting chemotaxis protein (MCP) signaling domain"/>
    <property type="match status" value="1"/>
</dbReference>
<keyword evidence="2" id="KW-0488">Methylation</keyword>
<evidence type="ECO:0000256" key="2">
    <source>
        <dbReference type="ARBA" id="ARBA00022481"/>
    </source>
</evidence>
<dbReference type="GO" id="GO:0005886">
    <property type="term" value="C:plasma membrane"/>
    <property type="evidence" value="ECO:0007669"/>
    <property type="project" value="TreeGrafter"/>
</dbReference>
<dbReference type="Gene3D" id="1.10.287.950">
    <property type="entry name" value="Methyl-accepting chemotaxis protein"/>
    <property type="match status" value="1"/>
</dbReference>
<comment type="similarity">
    <text evidence="3">Belongs to the methyl-accepting chemotaxis (MCP) protein family.</text>
</comment>
<dbReference type="InterPro" id="IPR003660">
    <property type="entry name" value="HAMP_dom"/>
</dbReference>
<dbReference type="PANTHER" id="PTHR43531:SF14">
    <property type="entry name" value="METHYL-ACCEPTING CHEMOTAXIS PROTEIN I-RELATED"/>
    <property type="match status" value="1"/>
</dbReference>
<reference evidence="9" key="1">
    <citation type="submission" date="2016-10" db="EMBL/GenBank/DDBJ databases">
        <authorList>
            <person name="Varghese N."/>
            <person name="Submissions S."/>
        </authorList>
    </citation>
    <scope>NUCLEOTIDE SEQUENCE [LARGE SCALE GENOMIC DNA]</scope>
    <source>
        <strain evidence="9">EPL6</strain>
    </source>
</reference>
<keyword evidence="5" id="KW-0812">Transmembrane</keyword>
<proteinExistence type="inferred from homology"/>
<dbReference type="InterPro" id="IPR051310">
    <property type="entry name" value="MCP_chemotaxis"/>
</dbReference>
<dbReference type="PROSITE" id="PS50885">
    <property type="entry name" value="HAMP"/>
    <property type="match status" value="1"/>
</dbReference>
<keyword evidence="5" id="KW-0472">Membrane</keyword>
<evidence type="ECO:0000313" key="9">
    <source>
        <dbReference type="Proteomes" id="UP000198552"/>
    </source>
</evidence>